<feature type="region of interest" description="Disordered" evidence="1">
    <location>
        <begin position="41"/>
        <end position="66"/>
    </location>
</feature>
<evidence type="ECO:0000313" key="3">
    <source>
        <dbReference type="EMBL" id="CAA2109232.1"/>
    </source>
</evidence>
<protein>
    <submittedName>
        <fullName evidence="3">Uncharacterized protein</fullName>
    </submittedName>
</protein>
<accession>A0A679JJ61</accession>
<gene>
    <name evidence="3" type="ORF">VVAX_05503</name>
</gene>
<proteinExistence type="predicted"/>
<feature type="compositionally biased region" description="Polar residues" evidence="1">
    <location>
        <begin position="56"/>
        <end position="66"/>
    </location>
</feature>
<feature type="transmembrane region" description="Helical" evidence="2">
    <location>
        <begin position="12"/>
        <end position="37"/>
    </location>
</feature>
<keyword evidence="2" id="KW-1133">Transmembrane helix</keyword>
<dbReference type="EMBL" id="LR743508">
    <property type="protein sequence ID" value="CAA2109232.1"/>
    <property type="molecule type" value="Genomic_DNA"/>
</dbReference>
<keyword evidence="2" id="KW-0812">Transmembrane</keyword>
<organism evidence="3">
    <name type="scientific">Variovorax paradoxus</name>
    <dbReference type="NCBI Taxonomy" id="34073"/>
    <lineage>
        <taxon>Bacteria</taxon>
        <taxon>Pseudomonadati</taxon>
        <taxon>Pseudomonadota</taxon>
        <taxon>Betaproteobacteria</taxon>
        <taxon>Burkholderiales</taxon>
        <taxon>Comamonadaceae</taxon>
        <taxon>Variovorax</taxon>
    </lineage>
</organism>
<keyword evidence="2" id="KW-0472">Membrane</keyword>
<evidence type="ECO:0000256" key="2">
    <source>
        <dbReference type="SAM" id="Phobius"/>
    </source>
</evidence>
<reference evidence="3" key="1">
    <citation type="submission" date="2019-12" db="EMBL/GenBank/DDBJ databases">
        <authorList>
            <person name="Cremers G."/>
        </authorList>
    </citation>
    <scope>NUCLEOTIDE SEQUENCE</scope>
    <source>
        <strain evidence="3">Vvax</strain>
    </source>
</reference>
<dbReference type="AlphaFoldDB" id="A0A679JJ61"/>
<name>A0A679JJ61_VARPD</name>
<evidence type="ECO:0000256" key="1">
    <source>
        <dbReference type="SAM" id="MobiDB-lite"/>
    </source>
</evidence>
<sequence>MDTRQEQKRSAFARQLMAGLLAFIAVCVVVVLLVYGLREPAKGPGNVPATGAATPLQDNGSPPTSK</sequence>
<dbReference type="RefSeq" id="WP_339093175.1">
    <property type="nucleotide sequence ID" value="NZ_LR743508.1"/>
</dbReference>